<feature type="compositionally biased region" description="Polar residues" evidence="1">
    <location>
        <begin position="39"/>
        <end position="52"/>
    </location>
</feature>
<protein>
    <submittedName>
        <fullName evidence="2">Uncharacterized protein</fullName>
    </submittedName>
</protein>
<name>A0A921Q4V2_SORBI</name>
<proteinExistence type="predicted"/>
<dbReference type="EMBL" id="CM027689">
    <property type="protein sequence ID" value="KAG0514988.1"/>
    <property type="molecule type" value="Genomic_DNA"/>
</dbReference>
<reference evidence="2" key="2">
    <citation type="submission" date="2020-10" db="EMBL/GenBank/DDBJ databases">
        <authorList>
            <person name="Cooper E.A."/>
            <person name="Brenton Z.W."/>
            <person name="Flinn B.S."/>
            <person name="Jenkins J."/>
            <person name="Shu S."/>
            <person name="Flowers D."/>
            <person name="Luo F."/>
            <person name="Wang Y."/>
            <person name="Xia P."/>
            <person name="Barry K."/>
            <person name="Daum C."/>
            <person name="Lipzen A."/>
            <person name="Yoshinaga Y."/>
            <person name="Schmutz J."/>
            <person name="Saski C."/>
            <person name="Vermerris W."/>
            <person name="Kresovich S."/>
        </authorList>
    </citation>
    <scope>NUCLEOTIDE SEQUENCE</scope>
</reference>
<sequence>MPCLCPSAVGVRRRPLPIAACRRLPPFVAAAATSHQRHPTPSQKLASCSSRLPPSPPAADSRRLWRIPTTPAAGHHRRQDPNTDDISPMRFLELDAWLQLQATGLHWLRRWNCPQELHPRIGAGCGRGRPETGPSPSIRKGRYI</sequence>
<dbReference type="AlphaFoldDB" id="A0A921Q4V2"/>
<feature type="region of interest" description="Disordered" evidence="1">
    <location>
        <begin position="124"/>
        <end position="144"/>
    </location>
</feature>
<evidence type="ECO:0000256" key="1">
    <source>
        <dbReference type="SAM" id="MobiDB-lite"/>
    </source>
</evidence>
<evidence type="ECO:0000313" key="2">
    <source>
        <dbReference type="EMBL" id="KAG0514988.1"/>
    </source>
</evidence>
<evidence type="ECO:0000313" key="3">
    <source>
        <dbReference type="Proteomes" id="UP000807115"/>
    </source>
</evidence>
<dbReference type="Proteomes" id="UP000807115">
    <property type="component" value="Chromosome 10"/>
</dbReference>
<accession>A0A921Q4V2</accession>
<reference evidence="2" key="1">
    <citation type="journal article" date="2019" name="BMC Genomics">
        <title>A new reference genome for Sorghum bicolor reveals high levels of sequence similarity between sweet and grain genotypes: implications for the genetics of sugar metabolism.</title>
        <authorList>
            <person name="Cooper E.A."/>
            <person name="Brenton Z.W."/>
            <person name="Flinn B.S."/>
            <person name="Jenkins J."/>
            <person name="Shu S."/>
            <person name="Flowers D."/>
            <person name="Luo F."/>
            <person name="Wang Y."/>
            <person name="Xia P."/>
            <person name="Barry K."/>
            <person name="Daum C."/>
            <person name="Lipzen A."/>
            <person name="Yoshinaga Y."/>
            <person name="Schmutz J."/>
            <person name="Saski C."/>
            <person name="Vermerris W."/>
            <person name="Kresovich S."/>
        </authorList>
    </citation>
    <scope>NUCLEOTIDE SEQUENCE</scope>
</reference>
<feature type="region of interest" description="Disordered" evidence="1">
    <location>
        <begin position="32"/>
        <end position="85"/>
    </location>
</feature>
<comment type="caution">
    <text evidence="2">The sequence shown here is derived from an EMBL/GenBank/DDBJ whole genome shotgun (WGS) entry which is preliminary data.</text>
</comment>
<gene>
    <name evidence="2" type="ORF">BDA96_10G240200</name>
</gene>
<organism evidence="2 3">
    <name type="scientific">Sorghum bicolor</name>
    <name type="common">Sorghum</name>
    <name type="synonym">Sorghum vulgare</name>
    <dbReference type="NCBI Taxonomy" id="4558"/>
    <lineage>
        <taxon>Eukaryota</taxon>
        <taxon>Viridiplantae</taxon>
        <taxon>Streptophyta</taxon>
        <taxon>Embryophyta</taxon>
        <taxon>Tracheophyta</taxon>
        <taxon>Spermatophyta</taxon>
        <taxon>Magnoliopsida</taxon>
        <taxon>Liliopsida</taxon>
        <taxon>Poales</taxon>
        <taxon>Poaceae</taxon>
        <taxon>PACMAD clade</taxon>
        <taxon>Panicoideae</taxon>
        <taxon>Andropogonodae</taxon>
        <taxon>Andropogoneae</taxon>
        <taxon>Sorghinae</taxon>
        <taxon>Sorghum</taxon>
    </lineage>
</organism>